<keyword evidence="2" id="KW-0812">Transmembrane</keyword>
<accession>R9PPA8</accession>
<reference evidence="3" key="1">
    <citation type="journal article" date="2013" name="Genome Announc.">
        <title>Draft Genome Sequence of Agarivorans albus Strain MKT 106T, an Agarolytic Marine Bacterium.</title>
        <authorList>
            <person name="Yasuike M."/>
            <person name="Nakamura Y."/>
            <person name="Kai W."/>
            <person name="Fujiwara A."/>
            <person name="Fukui Y."/>
            <person name="Satomi M."/>
            <person name="Sano M."/>
        </authorList>
    </citation>
    <scope>NUCLEOTIDE SEQUENCE [LARGE SCALE GENOMIC DNA]</scope>
</reference>
<evidence type="ECO:0000256" key="2">
    <source>
        <dbReference type="SAM" id="Phobius"/>
    </source>
</evidence>
<evidence type="ECO:0000313" key="3">
    <source>
        <dbReference type="EMBL" id="GAD03145.1"/>
    </source>
</evidence>
<proteinExistence type="predicted"/>
<sequence length="284" mass="31880">MVDTPKGNAPSDQQIDQAYQQALNQFEPSELLDKRIQNLAKQQAKQSRKAKSYSWAAAPWWASAASLACVGVLGWWLVTEISVPPSEISYQSNVQLISPSQQANELATEELDQQKRQLAEKLLRKRELDTQAIERERRELAKQKAMQKPTMQAEKIQRQTEIAAKSAEQHYALEEQPAAFSSLPSDEMSDAVAIAVSDAVLQCVEQALSAYSFEQLELQLAQTLPEDAKQALTQPPRWLSWQQIQWKLVTVESGWLIVGDGLDVDSSRIYRLPNSLVEACKSSK</sequence>
<keyword evidence="2" id="KW-0472">Membrane</keyword>
<protein>
    <submittedName>
        <fullName evidence="3">Uncharacterized protein</fullName>
    </submittedName>
</protein>
<feature type="transmembrane region" description="Helical" evidence="2">
    <location>
        <begin position="55"/>
        <end position="78"/>
    </location>
</feature>
<dbReference type="RefSeq" id="WP_016402912.1">
    <property type="nucleotide sequence ID" value="NZ_BARX01000023.1"/>
</dbReference>
<comment type="caution">
    <text evidence="3">The sequence shown here is derived from an EMBL/GenBank/DDBJ whole genome shotgun (WGS) entry which is preliminary data.</text>
</comment>
<keyword evidence="1" id="KW-0175">Coiled coil</keyword>
<keyword evidence="4" id="KW-1185">Reference proteome</keyword>
<dbReference type="Proteomes" id="UP000014461">
    <property type="component" value="Unassembled WGS sequence"/>
</dbReference>
<organism evidence="3 4">
    <name type="scientific">Agarivorans albus MKT 106</name>
    <dbReference type="NCBI Taxonomy" id="1331007"/>
    <lineage>
        <taxon>Bacteria</taxon>
        <taxon>Pseudomonadati</taxon>
        <taxon>Pseudomonadota</taxon>
        <taxon>Gammaproteobacteria</taxon>
        <taxon>Alteromonadales</taxon>
        <taxon>Alteromonadaceae</taxon>
        <taxon>Agarivorans</taxon>
    </lineage>
</organism>
<dbReference type="AlphaFoldDB" id="R9PPA8"/>
<keyword evidence="2" id="KW-1133">Transmembrane helix</keyword>
<dbReference type="OrthoDB" id="9877443at2"/>
<evidence type="ECO:0000256" key="1">
    <source>
        <dbReference type="SAM" id="Coils"/>
    </source>
</evidence>
<dbReference type="STRING" id="1331007.AALB_3225"/>
<evidence type="ECO:0000313" key="4">
    <source>
        <dbReference type="Proteomes" id="UP000014461"/>
    </source>
</evidence>
<feature type="coiled-coil region" evidence="1">
    <location>
        <begin position="104"/>
        <end position="139"/>
    </location>
</feature>
<dbReference type="EMBL" id="BARX01000023">
    <property type="protein sequence ID" value="GAD03145.1"/>
    <property type="molecule type" value="Genomic_DNA"/>
</dbReference>
<name>R9PPA8_AGAAL</name>
<gene>
    <name evidence="3" type="ORF">AALB_3225</name>
</gene>